<dbReference type="Proteomes" id="UP000037122">
    <property type="component" value="Unassembled WGS sequence"/>
</dbReference>
<evidence type="ECO:0000313" key="1">
    <source>
        <dbReference type="EMBL" id="KND96404.1"/>
    </source>
</evidence>
<dbReference type="VEuPathDB" id="FungiDB:QG37_07291"/>
<name>A0A0L0NQU3_CANAR</name>
<gene>
    <name evidence="1" type="ORF">QG37_07291</name>
</gene>
<dbReference type="EMBL" id="LGST01000056">
    <property type="protein sequence ID" value="KND96404.1"/>
    <property type="molecule type" value="Genomic_DNA"/>
</dbReference>
<proteinExistence type="predicted"/>
<protein>
    <submittedName>
        <fullName evidence="1">Uncharacterized protein</fullName>
    </submittedName>
</protein>
<dbReference type="AlphaFoldDB" id="A0A0L0NQU3"/>
<sequence length="49" mass="5537">MDHSDVARYKKLKNRDSEKWIKGSLVADHGGAIHGSGQFAANNYRIRTH</sequence>
<organism evidence="1 2">
    <name type="scientific">Candidozyma auris</name>
    <name type="common">Yeast</name>
    <name type="synonym">Candida auris</name>
    <dbReference type="NCBI Taxonomy" id="498019"/>
    <lineage>
        <taxon>Eukaryota</taxon>
        <taxon>Fungi</taxon>
        <taxon>Dikarya</taxon>
        <taxon>Ascomycota</taxon>
        <taxon>Saccharomycotina</taxon>
        <taxon>Pichiomycetes</taxon>
        <taxon>Metschnikowiaceae</taxon>
        <taxon>Candidozyma</taxon>
    </lineage>
</organism>
<evidence type="ECO:0000313" key="2">
    <source>
        <dbReference type="Proteomes" id="UP000037122"/>
    </source>
</evidence>
<reference evidence="2" key="1">
    <citation type="journal article" date="2015" name="BMC Genomics">
        <title>Draft genome of a commonly misdiagnosed multidrug resistant pathogen Candida auris.</title>
        <authorList>
            <person name="Chatterjee S."/>
            <person name="Alampalli S.V."/>
            <person name="Nageshan R.K."/>
            <person name="Chettiar S.T."/>
            <person name="Joshi S."/>
            <person name="Tatu U.S."/>
        </authorList>
    </citation>
    <scope>NUCLEOTIDE SEQUENCE [LARGE SCALE GENOMIC DNA]</scope>
    <source>
        <strain evidence="2">6684</strain>
    </source>
</reference>
<accession>A0A0L0NQU3</accession>
<comment type="caution">
    <text evidence="1">The sequence shown here is derived from an EMBL/GenBank/DDBJ whole genome shotgun (WGS) entry which is preliminary data.</text>
</comment>